<dbReference type="Gene3D" id="3.40.630.30">
    <property type="match status" value="2"/>
</dbReference>
<dbReference type="RefSeq" id="WP_089402846.1">
    <property type="nucleotide sequence ID" value="NZ_FZOH01000002.1"/>
</dbReference>
<keyword evidence="2" id="KW-0808">Transferase</keyword>
<keyword evidence="3" id="KW-1185">Reference proteome</keyword>
<dbReference type="Gene3D" id="3.30.1050.10">
    <property type="entry name" value="SCP2 sterol-binding domain"/>
    <property type="match status" value="1"/>
</dbReference>
<dbReference type="InterPro" id="IPR036527">
    <property type="entry name" value="SCP2_sterol-bd_dom_sf"/>
</dbReference>
<dbReference type="InterPro" id="IPR016181">
    <property type="entry name" value="Acyl_CoA_acyltransferase"/>
</dbReference>
<dbReference type="InterPro" id="IPR051554">
    <property type="entry name" value="Acetyltransferase_Eis"/>
</dbReference>
<accession>A0A239BAI3</accession>
<dbReference type="InterPro" id="IPR000182">
    <property type="entry name" value="GNAT_dom"/>
</dbReference>
<protein>
    <submittedName>
        <fullName evidence="2">Predicted acetyltransferase</fullName>
    </submittedName>
</protein>
<dbReference type="InterPro" id="IPR025559">
    <property type="entry name" value="Eis_dom"/>
</dbReference>
<feature type="domain" description="N-acetyltransferase" evidence="1">
    <location>
        <begin position="3"/>
        <end position="147"/>
    </location>
</feature>
<dbReference type="Pfam" id="PF17668">
    <property type="entry name" value="Acetyltransf_17"/>
    <property type="match status" value="1"/>
</dbReference>
<dbReference type="GO" id="GO:0030649">
    <property type="term" value="P:aminoglycoside antibiotic catabolic process"/>
    <property type="evidence" value="ECO:0007669"/>
    <property type="project" value="TreeGrafter"/>
</dbReference>
<dbReference type="PROSITE" id="PS51186">
    <property type="entry name" value="GNAT"/>
    <property type="match status" value="1"/>
</dbReference>
<proteinExistence type="predicted"/>
<evidence type="ECO:0000313" key="3">
    <source>
        <dbReference type="Proteomes" id="UP000198386"/>
    </source>
</evidence>
<dbReference type="Pfam" id="PF13527">
    <property type="entry name" value="Acetyltransf_9"/>
    <property type="match status" value="1"/>
</dbReference>
<dbReference type="SUPFAM" id="SSF55718">
    <property type="entry name" value="SCP-like"/>
    <property type="match status" value="1"/>
</dbReference>
<dbReference type="EMBL" id="FZOH01000002">
    <property type="protein sequence ID" value="SNS04986.1"/>
    <property type="molecule type" value="Genomic_DNA"/>
</dbReference>
<organism evidence="2 3">
    <name type="scientific">Geodermatophilus saharensis</name>
    <dbReference type="NCBI Taxonomy" id="1137994"/>
    <lineage>
        <taxon>Bacteria</taxon>
        <taxon>Bacillati</taxon>
        <taxon>Actinomycetota</taxon>
        <taxon>Actinomycetes</taxon>
        <taxon>Geodermatophilales</taxon>
        <taxon>Geodermatophilaceae</taxon>
        <taxon>Geodermatophilus</taxon>
    </lineage>
</organism>
<gene>
    <name evidence="2" type="ORF">SAMN04488107_1053</name>
</gene>
<dbReference type="OrthoDB" id="3498897at2"/>
<dbReference type="GO" id="GO:0034069">
    <property type="term" value="F:aminoglycoside N-acetyltransferase activity"/>
    <property type="evidence" value="ECO:0007669"/>
    <property type="project" value="TreeGrafter"/>
</dbReference>
<sequence>MTLTVRPLADDDLPAAWDLGRLAFGGPAEAPEWALRPVEGVLRLGAFDARGRLVGKATDTGHRQWWGGRTVATADVGGVAVLPEHRGAGVARALLTDLLARGRERGAAVSALYPTVSAVYRRLGWEVVGALQRADLDTASLPSAPVPGVDVRPGEPADLAVVDALYETLARPRAGLLTRRGGAFDLPHGGRWPDGVDGLTVVEQDGVPTGALTYERGTGYGPEARLAVHDLVAVTAEAGRALVAVLAGWRSVTRTVRVPLLPGDAVAGALPLERSLAGPGAAFMHRPVDVVRAVADRGWPQHVRGRVAFTLLDPAVPENAGPWELELADGAGELRRPASEPGLVLDVRGFAQLYGGVTGGRAAALAGLVTGPDDPAALDLLACGPPAQLLDHF</sequence>
<dbReference type="CDD" id="cd04301">
    <property type="entry name" value="NAT_SF"/>
    <property type="match status" value="1"/>
</dbReference>
<dbReference type="SUPFAM" id="SSF55729">
    <property type="entry name" value="Acyl-CoA N-acyltransferases (Nat)"/>
    <property type="match status" value="1"/>
</dbReference>
<dbReference type="PANTHER" id="PTHR37817">
    <property type="entry name" value="N-ACETYLTRANSFERASE EIS"/>
    <property type="match status" value="1"/>
</dbReference>
<evidence type="ECO:0000259" key="1">
    <source>
        <dbReference type="PROSITE" id="PS51186"/>
    </source>
</evidence>
<evidence type="ECO:0000313" key="2">
    <source>
        <dbReference type="EMBL" id="SNS04986.1"/>
    </source>
</evidence>
<dbReference type="Proteomes" id="UP000198386">
    <property type="component" value="Unassembled WGS sequence"/>
</dbReference>
<dbReference type="Pfam" id="PF13530">
    <property type="entry name" value="SCP2_2"/>
    <property type="match status" value="1"/>
</dbReference>
<dbReference type="InterPro" id="IPR041380">
    <property type="entry name" value="Acetyltransf_17"/>
</dbReference>
<dbReference type="AlphaFoldDB" id="A0A239BAI3"/>
<reference evidence="3" key="1">
    <citation type="submission" date="2017-06" db="EMBL/GenBank/DDBJ databases">
        <authorList>
            <person name="Varghese N."/>
            <person name="Submissions S."/>
        </authorList>
    </citation>
    <scope>NUCLEOTIDE SEQUENCE [LARGE SCALE GENOMIC DNA]</scope>
    <source>
        <strain evidence="3">DSM 45423</strain>
    </source>
</reference>
<name>A0A239BAI3_9ACTN</name>
<dbReference type="PANTHER" id="PTHR37817:SF1">
    <property type="entry name" value="N-ACETYLTRANSFERASE EIS"/>
    <property type="match status" value="1"/>
</dbReference>